<evidence type="ECO:0000256" key="2">
    <source>
        <dbReference type="SAM" id="MobiDB-lite"/>
    </source>
</evidence>
<accession>A0ABT3RC00</accession>
<evidence type="ECO:0000259" key="5">
    <source>
        <dbReference type="Pfam" id="PF22725"/>
    </source>
</evidence>
<dbReference type="Pfam" id="PF22725">
    <property type="entry name" value="GFO_IDH_MocA_C3"/>
    <property type="match status" value="1"/>
</dbReference>
<dbReference type="Gene3D" id="3.40.50.720">
    <property type="entry name" value="NAD(P)-binding Rossmann-like Domain"/>
    <property type="match status" value="1"/>
</dbReference>
<dbReference type="PANTHER" id="PTHR43818">
    <property type="entry name" value="BCDNA.GH03377"/>
    <property type="match status" value="1"/>
</dbReference>
<feature type="region of interest" description="Disordered" evidence="2">
    <location>
        <begin position="39"/>
        <end position="58"/>
    </location>
</feature>
<name>A0ABT3RC00_9BACT</name>
<dbReference type="PROSITE" id="PS51318">
    <property type="entry name" value="TAT"/>
    <property type="match status" value="1"/>
</dbReference>
<dbReference type="Gene3D" id="3.30.360.10">
    <property type="entry name" value="Dihydrodipicolinate Reductase, domain 2"/>
    <property type="match status" value="1"/>
</dbReference>
<dbReference type="InterPro" id="IPR008354">
    <property type="entry name" value="Glc-Fru_OxRdtase_bac"/>
</dbReference>
<keyword evidence="3" id="KW-0732">Signal</keyword>
<evidence type="ECO:0000256" key="1">
    <source>
        <dbReference type="ARBA" id="ARBA00023002"/>
    </source>
</evidence>
<comment type="caution">
    <text evidence="6">The sequence shown here is derived from an EMBL/GenBank/DDBJ whole genome shotgun (WGS) entry which is preliminary data.</text>
</comment>
<feature type="domain" description="Gfo/Idh/MocA-like oxidoreductase N-terminal" evidence="4">
    <location>
        <begin position="65"/>
        <end position="188"/>
    </location>
</feature>
<dbReference type="PRINTS" id="PR01775">
    <property type="entry name" value="GLFROXRDTASE"/>
</dbReference>
<dbReference type="Pfam" id="PF01408">
    <property type="entry name" value="GFO_IDH_MocA"/>
    <property type="match status" value="1"/>
</dbReference>
<evidence type="ECO:0000259" key="4">
    <source>
        <dbReference type="Pfam" id="PF01408"/>
    </source>
</evidence>
<dbReference type="InterPro" id="IPR036291">
    <property type="entry name" value="NAD(P)-bd_dom_sf"/>
</dbReference>
<dbReference type="EMBL" id="JAPFQO010000002">
    <property type="protein sequence ID" value="MCX2739280.1"/>
    <property type="molecule type" value="Genomic_DNA"/>
</dbReference>
<evidence type="ECO:0000313" key="6">
    <source>
        <dbReference type="EMBL" id="MCX2739280.1"/>
    </source>
</evidence>
<feature type="domain" description="GFO/IDH/MocA-like oxidoreductase" evidence="5">
    <location>
        <begin position="196"/>
        <end position="305"/>
    </location>
</feature>
<dbReference type="InterPro" id="IPR006311">
    <property type="entry name" value="TAT_signal"/>
</dbReference>
<feature type="chain" id="PRO_5046232443" evidence="3">
    <location>
        <begin position="37"/>
        <end position="393"/>
    </location>
</feature>
<reference evidence="6 7" key="1">
    <citation type="submission" date="2022-11" db="EMBL/GenBank/DDBJ databases">
        <title>The characterization of three novel Bacteroidetes species and genomic analysis of their roles in tidal elemental geochemical cycles.</title>
        <authorList>
            <person name="Ma K.-J."/>
        </authorList>
    </citation>
    <scope>NUCLEOTIDE SEQUENCE [LARGE SCALE GENOMIC DNA]</scope>
    <source>
        <strain evidence="6 7">M82</strain>
    </source>
</reference>
<keyword evidence="7" id="KW-1185">Reference proteome</keyword>
<dbReference type="RefSeq" id="WP_266051339.1">
    <property type="nucleotide sequence ID" value="NZ_JAPFQO010000002.1"/>
</dbReference>
<dbReference type="InterPro" id="IPR050463">
    <property type="entry name" value="Gfo/Idh/MocA_oxidrdct_glycsds"/>
</dbReference>
<protein>
    <submittedName>
        <fullName evidence="6">Gfo/Idh/MocA family oxidoreductase</fullName>
    </submittedName>
</protein>
<keyword evidence="1" id="KW-0560">Oxidoreductase</keyword>
<dbReference type="InterPro" id="IPR055170">
    <property type="entry name" value="GFO_IDH_MocA-like_dom"/>
</dbReference>
<dbReference type="SUPFAM" id="SSF51735">
    <property type="entry name" value="NAD(P)-binding Rossmann-fold domains"/>
    <property type="match status" value="1"/>
</dbReference>
<evidence type="ECO:0000313" key="7">
    <source>
        <dbReference type="Proteomes" id="UP001207228"/>
    </source>
</evidence>
<organism evidence="6 7">
    <name type="scientific">Pontibacter anaerobius</name>
    <dbReference type="NCBI Taxonomy" id="2993940"/>
    <lineage>
        <taxon>Bacteria</taxon>
        <taxon>Pseudomonadati</taxon>
        <taxon>Bacteroidota</taxon>
        <taxon>Cytophagia</taxon>
        <taxon>Cytophagales</taxon>
        <taxon>Hymenobacteraceae</taxon>
        <taxon>Pontibacter</taxon>
    </lineage>
</organism>
<dbReference type="PANTHER" id="PTHR43818:SF11">
    <property type="entry name" value="BCDNA.GH03377"/>
    <property type="match status" value="1"/>
</dbReference>
<sequence length="393" mass="44014">MKQTIFLFRHNRRKFLKDVSLAFGATAMGLPMASFASSCQSSGSDKENTQVEQTGQDNGQNRKLGIALVGLGNYATNQLAPALQETEHCYLAGIVTGTPSKAETWKRKYKIPEKNIYNYETYDQIADNPDIDIIYIVLPNGMHAEYTVRGARAKKHIISEKPMATSVADCQRMIEACKENKVKLSIGYRLHFEPHHQRVMELGQQQVYGPVQRIEAEDSFVIGGSPDRWRLDKELAGGGPLMDLGIYCVQGAIYTMGKTPVAVTAKFGEVTRPDFFDEVEQSINWQMEFADGAMANCTTSYNKNQNLLYGKAEKGWWRLQPSFGYSGIQGETSEGPMNLPNVNQQARQMDDFALCILDDREIPVPGEMGLRDVRILESIYEAARTGNRVEIKV</sequence>
<dbReference type="InterPro" id="IPR000683">
    <property type="entry name" value="Gfo/Idh/MocA-like_OxRdtase_N"/>
</dbReference>
<dbReference type="SUPFAM" id="SSF55347">
    <property type="entry name" value="Glyceraldehyde-3-phosphate dehydrogenase-like, C-terminal domain"/>
    <property type="match status" value="1"/>
</dbReference>
<feature type="signal peptide" evidence="3">
    <location>
        <begin position="1"/>
        <end position="36"/>
    </location>
</feature>
<proteinExistence type="predicted"/>
<evidence type="ECO:0000256" key="3">
    <source>
        <dbReference type="SAM" id="SignalP"/>
    </source>
</evidence>
<gene>
    <name evidence="6" type="ORF">OO017_04925</name>
</gene>
<dbReference type="Proteomes" id="UP001207228">
    <property type="component" value="Unassembled WGS sequence"/>
</dbReference>